<dbReference type="InterPro" id="IPR046848">
    <property type="entry name" value="E_motif"/>
</dbReference>
<evidence type="ECO:0008006" key="5">
    <source>
        <dbReference type="Google" id="ProtNLM"/>
    </source>
</evidence>
<feature type="repeat" description="PPR" evidence="2">
    <location>
        <begin position="77"/>
        <end position="111"/>
    </location>
</feature>
<dbReference type="Proteomes" id="UP001642260">
    <property type="component" value="Unassembled WGS sequence"/>
</dbReference>
<dbReference type="Gene3D" id="1.25.40.10">
    <property type="entry name" value="Tetratricopeptide repeat domain"/>
    <property type="match status" value="4"/>
</dbReference>
<dbReference type="PROSITE" id="PS51375">
    <property type="entry name" value="PPR"/>
    <property type="match status" value="5"/>
</dbReference>
<dbReference type="Pfam" id="PF13041">
    <property type="entry name" value="PPR_2"/>
    <property type="match status" value="2"/>
</dbReference>
<sequence>MRRRDGLRANLSTIVGMFPALGRSGGALREVKSVHGYCIRMGFSDDVVFKTGILDVYSKSKCIVYARRVFDSECLKNEVTWSAMIGGYIENEMMREAGELFLRMLDNGDVAVVTPVAIGLILMGCARFGDLNGGKCVHCYAVKAGFISDLTVGNTLISFYAKYGSLSDAFRQFSEICMKDIVSYNSLISGCVENFRAEESLRLFHDMKCSGIRPGITTLVGVLTACSHLAALRHGFSCHGYCVVHGYAVNTTICNTLMDMYTKCGKLDVAKRVFDTMHKRDTVSWNTMMFGYGNHGLGKEALSLFDRMQETGVNSDEVTLLALLSACSHSGLVDEGRQVFNSLTRGGFNVTPRIDHYNCMADLLARAGYLDEAYDLVNKMPFEPDVNMLGTLLSACLTYKSVELGDKVSKKMHSLGGTTGSFVLLSNAYSAVERWEDAEKLRTTQKKTGFHKTPGYSWVDV</sequence>
<feature type="repeat" description="PPR" evidence="2">
    <location>
        <begin position="180"/>
        <end position="214"/>
    </location>
</feature>
<keyword evidence="4" id="KW-1185">Reference proteome</keyword>
<evidence type="ECO:0000256" key="2">
    <source>
        <dbReference type="PROSITE-ProRule" id="PRU00708"/>
    </source>
</evidence>
<comment type="caution">
    <text evidence="3">The sequence shown here is derived from an EMBL/GenBank/DDBJ whole genome shotgun (WGS) entry which is preliminary data.</text>
</comment>
<evidence type="ECO:0000313" key="4">
    <source>
        <dbReference type="Proteomes" id="UP001642260"/>
    </source>
</evidence>
<dbReference type="FunFam" id="1.25.40.10:FF:000073">
    <property type="entry name" value="Pentatricopeptide repeat-containing protein chloroplastic"/>
    <property type="match status" value="1"/>
</dbReference>
<evidence type="ECO:0000313" key="3">
    <source>
        <dbReference type="EMBL" id="CAH8388384.1"/>
    </source>
</evidence>
<protein>
    <recommendedName>
        <fullName evidence="5">Pentatricopeptide repeat-containing protein</fullName>
    </recommendedName>
</protein>
<evidence type="ECO:0000256" key="1">
    <source>
        <dbReference type="ARBA" id="ARBA00022737"/>
    </source>
</evidence>
<dbReference type="InterPro" id="IPR046960">
    <property type="entry name" value="PPR_At4g14850-like_plant"/>
</dbReference>
<reference evidence="3 4" key="1">
    <citation type="submission" date="2022-03" db="EMBL/GenBank/DDBJ databases">
        <authorList>
            <person name="Macdonald S."/>
            <person name="Ahmed S."/>
            <person name="Newling K."/>
        </authorList>
    </citation>
    <scope>NUCLEOTIDE SEQUENCE [LARGE SCALE GENOMIC DNA]</scope>
</reference>
<dbReference type="FunFam" id="1.25.40.10:FF:001093">
    <property type="entry name" value="Pentatricopeptide repeat-containing protein At2g34400"/>
    <property type="match status" value="1"/>
</dbReference>
<organism evidence="3 4">
    <name type="scientific">Eruca vesicaria subsp. sativa</name>
    <name type="common">Garden rocket</name>
    <name type="synonym">Eruca sativa</name>
    <dbReference type="NCBI Taxonomy" id="29727"/>
    <lineage>
        <taxon>Eukaryota</taxon>
        <taxon>Viridiplantae</taxon>
        <taxon>Streptophyta</taxon>
        <taxon>Embryophyta</taxon>
        <taxon>Tracheophyta</taxon>
        <taxon>Spermatophyta</taxon>
        <taxon>Magnoliopsida</taxon>
        <taxon>eudicotyledons</taxon>
        <taxon>Gunneridae</taxon>
        <taxon>Pentapetalae</taxon>
        <taxon>rosids</taxon>
        <taxon>malvids</taxon>
        <taxon>Brassicales</taxon>
        <taxon>Brassicaceae</taxon>
        <taxon>Brassiceae</taxon>
        <taxon>Eruca</taxon>
    </lineage>
</organism>
<feature type="repeat" description="PPR" evidence="2">
    <location>
        <begin position="316"/>
        <end position="350"/>
    </location>
</feature>
<dbReference type="PANTHER" id="PTHR47926:SF536">
    <property type="entry name" value="DYW DOMAIN-CONTAINING PROTEIN"/>
    <property type="match status" value="1"/>
</dbReference>
<dbReference type="InterPro" id="IPR011990">
    <property type="entry name" value="TPR-like_helical_dom_sf"/>
</dbReference>
<dbReference type="AlphaFoldDB" id="A0ABC8LY87"/>
<dbReference type="InterPro" id="IPR002885">
    <property type="entry name" value="PPR_rpt"/>
</dbReference>
<dbReference type="EMBL" id="CAKOAT010795153">
    <property type="protein sequence ID" value="CAH8388384.1"/>
    <property type="molecule type" value="Genomic_DNA"/>
</dbReference>
<name>A0ABC8LY87_ERUVS</name>
<dbReference type="Pfam" id="PF01535">
    <property type="entry name" value="PPR"/>
    <property type="match status" value="2"/>
</dbReference>
<dbReference type="NCBIfam" id="TIGR00756">
    <property type="entry name" value="PPR"/>
    <property type="match status" value="5"/>
</dbReference>
<feature type="repeat" description="PPR" evidence="2">
    <location>
        <begin position="250"/>
        <end position="280"/>
    </location>
</feature>
<proteinExistence type="predicted"/>
<keyword evidence="1" id="KW-0677">Repeat</keyword>
<gene>
    <name evidence="3" type="ORF">ERUC_LOCUS40867</name>
</gene>
<accession>A0ABC8LY87</accession>
<feature type="repeat" description="PPR" evidence="2">
    <location>
        <begin position="281"/>
        <end position="315"/>
    </location>
</feature>
<dbReference type="Pfam" id="PF20431">
    <property type="entry name" value="E_motif"/>
    <property type="match status" value="1"/>
</dbReference>
<dbReference type="PANTHER" id="PTHR47926">
    <property type="entry name" value="PENTATRICOPEPTIDE REPEAT-CONTAINING PROTEIN"/>
    <property type="match status" value="1"/>
</dbReference>